<sequence length="141" mass="15024">MPAFEQASDPQRGAPLARLTPPDANPKTRFGMAKPPLALIPAPALVHMAEAFKDGATKYGPANWRKDPVSTSTYVNAAMRHILAWFDGEQVDPVSKVHHLGHAAGCLAILMDAQACGTLLDDRPPPAPTGDLIRELTTPLA</sequence>
<feature type="region of interest" description="Disordered" evidence="1">
    <location>
        <begin position="1"/>
        <end position="30"/>
    </location>
</feature>
<organism evidence="3 4">
    <name type="scientific">Caulobacter phage S2B</name>
    <dbReference type="NCBI Taxonomy" id="2759120"/>
    <lineage>
        <taxon>Viruses</taxon>
        <taxon>Duplodnaviria</taxon>
        <taxon>Heunggongvirae</taxon>
        <taxon>Uroviricota</taxon>
        <taxon>Caudoviricetes</taxon>
        <taxon>Autographivirales</taxon>
        <taxon>Autographivirales incertae sedis</taxon>
        <taxon>Sumtervirus</taxon>
        <taxon>Sumtervirus S2B</taxon>
    </lineage>
</organism>
<keyword evidence="4" id="KW-1185">Reference proteome</keyword>
<reference evidence="3" key="1">
    <citation type="submission" date="2019-12" db="EMBL/GenBank/DDBJ databases">
        <title>S2B, a lysogenic bacteriophage that infects Caulobacter crescentus.</title>
        <authorList>
            <person name="Ely B."/>
            <person name="Berrios L."/>
            <person name="Thomas Q."/>
        </authorList>
    </citation>
    <scope>NUCLEOTIDE SEQUENCE</scope>
</reference>
<dbReference type="Pfam" id="PF18909">
    <property type="entry name" value="dGTP_diPhyd_N"/>
    <property type="match status" value="1"/>
</dbReference>
<evidence type="ECO:0000259" key="2">
    <source>
        <dbReference type="Pfam" id="PF18909"/>
    </source>
</evidence>
<evidence type="ECO:0000313" key="4">
    <source>
        <dbReference type="Proteomes" id="UP000827856"/>
    </source>
</evidence>
<protein>
    <recommendedName>
        <fullName evidence="2">dATP/dGTP diphosphohydrolase N-terminal domain-containing protein</fullName>
    </recommendedName>
</protein>
<proteinExistence type="predicted"/>
<evidence type="ECO:0000256" key="1">
    <source>
        <dbReference type="SAM" id="MobiDB-lite"/>
    </source>
</evidence>
<accession>A0AAE7ML96</accession>
<dbReference type="InterPro" id="IPR044038">
    <property type="entry name" value="dATP/dGTP_diPOhydrolase_N"/>
</dbReference>
<dbReference type="Proteomes" id="UP000827856">
    <property type="component" value="Segment"/>
</dbReference>
<feature type="domain" description="dATP/dGTP diphosphohydrolase N-terminal" evidence="2">
    <location>
        <begin position="25"/>
        <end position="123"/>
    </location>
</feature>
<name>A0AAE7ML96_9CAUD</name>
<dbReference type="EMBL" id="MN857473">
    <property type="protein sequence ID" value="QOC54155.1"/>
    <property type="molecule type" value="Genomic_DNA"/>
</dbReference>
<evidence type="ECO:0000313" key="3">
    <source>
        <dbReference type="EMBL" id="QOC54155.1"/>
    </source>
</evidence>
<gene>
    <name evidence="3" type="primary">S2B_gp041c</name>
</gene>